<keyword evidence="2" id="KW-1003">Cell membrane</keyword>
<dbReference type="Gene3D" id="1.20.1250.20">
    <property type="entry name" value="MFS general substrate transporter like domains"/>
    <property type="match status" value="2"/>
</dbReference>
<evidence type="ECO:0000313" key="5">
    <source>
        <dbReference type="EMBL" id="KAG2187989.1"/>
    </source>
</evidence>
<gene>
    <name evidence="5" type="ORF">INT44_000739</name>
</gene>
<proteinExistence type="predicted"/>
<dbReference type="InterPro" id="IPR011701">
    <property type="entry name" value="MFS"/>
</dbReference>
<dbReference type="Pfam" id="PF07690">
    <property type="entry name" value="MFS_1"/>
    <property type="match status" value="1"/>
</dbReference>
<dbReference type="PANTHER" id="PTHR43702:SF3">
    <property type="entry name" value="PROTEIN TSGA"/>
    <property type="match status" value="1"/>
</dbReference>
<feature type="transmembrane region" description="Helical" evidence="4">
    <location>
        <begin position="411"/>
        <end position="429"/>
    </location>
</feature>
<evidence type="ECO:0000313" key="6">
    <source>
        <dbReference type="Proteomes" id="UP000612746"/>
    </source>
</evidence>
<comment type="subcellular location">
    <subcellularLocation>
        <location evidence="1">Cell inner membrane</location>
        <topology evidence="1">Multi-pass membrane protein</topology>
    </subcellularLocation>
</comment>
<feature type="transmembrane region" description="Helical" evidence="4">
    <location>
        <begin position="109"/>
        <end position="127"/>
    </location>
</feature>
<dbReference type="GO" id="GO:0022857">
    <property type="term" value="F:transmembrane transporter activity"/>
    <property type="evidence" value="ECO:0007669"/>
    <property type="project" value="InterPro"/>
</dbReference>
<feature type="transmembrane region" description="Helical" evidence="4">
    <location>
        <begin position="171"/>
        <end position="193"/>
    </location>
</feature>
<evidence type="ECO:0000256" key="2">
    <source>
        <dbReference type="ARBA" id="ARBA00022475"/>
    </source>
</evidence>
<feature type="region of interest" description="Disordered" evidence="3">
    <location>
        <begin position="449"/>
        <end position="479"/>
    </location>
</feature>
<evidence type="ECO:0000256" key="1">
    <source>
        <dbReference type="ARBA" id="ARBA00004429"/>
    </source>
</evidence>
<feature type="compositionally biased region" description="Basic and acidic residues" evidence="3">
    <location>
        <begin position="450"/>
        <end position="461"/>
    </location>
</feature>
<feature type="transmembrane region" description="Helical" evidence="4">
    <location>
        <begin position="36"/>
        <end position="57"/>
    </location>
</feature>
<keyword evidence="4" id="KW-0812">Transmembrane</keyword>
<reference evidence="5" key="1">
    <citation type="submission" date="2020-12" db="EMBL/GenBank/DDBJ databases">
        <title>Metabolic potential, ecology and presence of endohyphal bacteria is reflected in genomic diversity of Mucoromycotina.</title>
        <authorList>
            <person name="Muszewska A."/>
            <person name="Okrasinska A."/>
            <person name="Steczkiewicz K."/>
            <person name="Drgas O."/>
            <person name="Orlowska M."/>
            <person name="Perlinska-Lenart U."/>
            <person name="Aleksandrzak-Piekarczyk T."/>
            <person name="Szatraj K."/>
            <person name="Zielenkiewicz U."/>
            <person name="Pilsyk S."/>
            <person name="Malc E."/>
            <person name="Mieczkowski P."/>
            <person name="Kruszewska J.S."/>
            <person name="Biernat P."/>
            <person name="Pawlowska J."/>
        </authorList>
    </citation>
    <scope>NUCLEOTIDE SEQUENCE</scope>
    <source>
        <strain evidence="5">WA0000051536</strain>
    </source>
</reference>
<feature type="transmembrane region" description="Helical" evidence="4">
    <location>
        <begin position="382"/>
        <end position="399"/>
    </location>
</feature>
<dbReference type="SUPFAM" id="SSF103473">
    <property type="entry name" value="MFS general substrate transporter"/>
    <property type="match status" value="1"/>
</dbReference>
<dbReference type="InterPro" id="IPR036259">
    <property type="entry name" value="MFS_trans_sf"/>
</dbReference>
<keyword evidence="4" id="KW-0472">Membrane</keyword>
<evidence type="ECO:0000256" key="4">
    <source>
        <dbReference type="SAM" id="Phobius"/>
    </source>
</evidence>
<dbReference type="GO" id="GO:0005886">
    <property type="term" value="C:plasma membrane"/>
    <property type="evidence" value="ECO:0007669"/>
    <property type="project" value="UniProtKB-SubCell"/>
</dbReference>
<organism evidence="5 6">
    <name type="scientific">Umbelopsis vinacea</name>
    <dbReference type="NCBI Taxonomy" id="44442"/>
    <lineage>
        <taxon>Eukaryota</taxon>
        <taxon>Fungi</taxon>
        <taxon>Fungi incertae sedis</taxon>
        <taxon>Mucoromycota</taxon>
        <taxon>Mucoromycotina</taxon>
        <taxon>Umbelopsidomycetes</taxon>
        <taxon>Umbelopsidales</taxon>
        <taxon>Umbelopsidaceae</taxon>
        <taxon>Umbelopsis</taxon>
    </lineage>
</organism>
<evidence type="ECO:0000256" key="3">
    <source>
        <dbReference type="SAM" id="MobiDB-lite"/>
    </source>
</evidence>
<feature type="transmembrane region" description="Helical" evidence="4">
    <location>
        <begin position="260"/>
        <end position="282"/>
    </location>
</feature>
<feature type="transmembrane region" description="Helical" evidence="4">
    <location>
        <begin position="350"/>
        <end position="370"/>
    </location>
</feature>
<dbReference type="AlphaFoldDB" id="A0A8H7UR79"/>
<keyword evidence="4" id="KW-1133">Transmembrane helix</keyword>
<sequence>MSEPKTLEAGEKNANPGISASLKRLLNGGEGHGTQYLIPGALVTFLFFLWGFSYGMLDTLNSHFQSVLGISKLQSTWLQVAYFGAYFVMGFPLWPPAGHIMQRFGYKKGIIFGLCLFVIGAICFYPAALSLQYGAFVGCLFVIACGLGTLENAANPYITALGSPRWASFRINAAQAFNGVGTFISPLIASKAFFGNTDDTSASTADKLVSVKWAYVGIGCGVFVIMLLFCLAKIPEIDMEAEIVEESGEKRRASMWSPHYLLGIVAQLLYTGAQVSLASFFINFGTDVGGFSKAASSTYLSYGQIAFTVGRFVGTFLMRFMSPSNLMGIFAVCVTILNIVVVAVPNPNMTFLLIVIMFFESIMFPTIFALATKDFGRNYKTASSRVIACVCGGAIIPPLQGVIAEKRGTQFSFMLLIFCYAFVVFYSFFGCHWIKYVDLDDRTDLDEIQQEAHEKNHREQAEDPQPVADDIHHDNGKYN</sequence>
<keyword evidence="6" id="KW-1185">Reference proteome</keyword>
<dbReference type="OrthoDB" id="546893at2759"/>
<feature type="transmembrane region" description="Helical" evidence="4">
    <location>
        <begin position="77"/>
        <end position="97"/>
    </location>
</feature>
<dbReference type="EMBL" id="JAEPRA010000002">
    <property type="protein sequence ID" value="KAG2187989.1"/>
    <property type="molecule type" value="Genomic_DNA"/>
</dbReference>
<protein>
    <recommendedName>
        <fullName evidence="7">Glucose/galactose transporter</fullName>
    </recommendedName>
</protein>
<evidence type="ECO:0008006" key="7">
    <source>
        <dbReference type="Google" id="ProtNLM"/>
    </source>
</evidence>
<feature type="compositionally biased region" description="Basic and acidic residues" evidence="3">
    <location>
        <begin position="469"/>
        <end position="479"/>
    </location>
</feature>
<comment type="caution">
    <text evidence="5">The sequence shown here is derived from an EMBL/GenBank/DDBJ whole genome shotgun (WGS) entry which is preliminary data.</text>
</comment>
<dbReference type="Proteomes" id="UP000612746">
    <property type="component" value="Unassembled WGS sequence"/>
</dbReference>
<dbReference type="InterPro" id="IPR050375">
    <property type="entry name" value="MFS_TsgA-like"/>
</dbReference>
<feature type="transmembrane region" description="Helical" evidence="4">
    <location>
        <begin position="133"/>
        <end position="150"/>
    </location>
</feature>
<feature type="transmembrane region" description="Helical" evidence="4">
    <location>
        <begin position="326"/>
        <end position="344"/>
    </location>
</feature>
<feature type="transmembrane region" description="Helical" evidence="4">
    <location>
        <begin position="213"/>
        <end position="232"/>
    </location>
</feature>
<accession>A0A8H7UR79</accession>
<dbReference type="CDD" id="cd17394">
    <property type="entry name" value="MFS_FucP_like"/>
    <property type="match status" value="1"/>
</dbReference>
<dbReference type="PANTHER" id="PTHR43702">
    <property type="entry name" value="L-FUCOSE-PROTON SYMPORTER"/>
    <property type="match status" value="1"/>
</dbReference>
<name>A0A8H7UR79_9FUNG</name>